<evidence type="ECO:0000256" key="3">
    <source>
        <dbReference type="ARBA" id="ARBA00022448"/>
    </source>
</evidence>
<dbReference type="PROSITE" id="PS50192">
    <property type="entry name" value="T_SNARE"/>
    <property type="match status" value="1"/>
</dbReference>
<evidence type="ECO:0000256" key="6">
    <source>
        <dbReference type="ARBA" id="ARBA00023054"/>
    </source>
</evidence>
<dbReference type="CDD" id="cd15844">
    <property type="entry name" value="SNARE_syntaxin5"/>
    <property type="match status" value="1"/>
</dbReference>
<feature type="compositionally biased region" description="Low complexity" evidence="8">
    <location>
        <begin position="210"/>
        <end position="225"/>
    </location>
</feature>
<dbReference type="InterPro" id="IPR000727">
    <property type="entry name" value="T_SNARE_dom"/>
</dbReference>
<dbReference type="EMBL" id="KI669503">
    <property type="protein sequence ID" value="OCF33733.1"/>
    <property type="molecule type" value="Genomic_DNA"/>
</dbReference>
<keyword evidence="4 9" id="KW-0812">Transmembrane</keyword>
<dbReference type="GO" id="GO:0005484">
    <property type="term" value="F:SNAP receptor activity"/>
    <property type="evidence" value="ECO:0007669"/>
    <property type="project" value="TreeGrafter"/>
</dbReference>
<dbReference type="Proteomes" id="UP000092666">
    <property type="component" value="Unassembled WGS sequence"/>
</dbReference>
<dbReference type="AlphaFoldDB" id="A0A1B9GRS2"/>
<evidence type="ECO:0000313" key="12">
    <source>
        <dbReference type="Proteomes" id="UP000092666"/>
    </source>
</evidence>
<dbReference type="PANTHER" id="PTHR19957">
    <property type="entry name" value="SYNTAXIN"/>
    <property type="match status" value="1"/>
</dbReference>
<dbReference type="InterPro" id="IPR045242">
    <property type="entry name" value="Syntaxin"/>
</dbReference>
<dbReference type="Pfam" id="PF11416">
    <property type="entry name" value="Syntaxin-5_N"/>
    <property type="match status" value="1"/>
</dbReference>
<gene>
    <name evidence="11" type="ORF">I316_04445</name>
</gene>
<evidence type="ECO:0000256" key="9">
    <source>
        <dbReference type="SAM" id="Phobius"/>
    </source>
</evidence>
<dbReference type="Gene3D" id="1.20.58.70">
    <property type="match status" value="1"/>
</dbReference>
<evidence type="ECO:0000256" key="4">
    <source>
        <dbReference type="ARBA" id="ARBA00022692"/>
    </source>
</evidence>
<feature type="region of interest" description="Disordered" evidence="8">
    <location>
        <begin position="1"/>
        <end position="76"/>
    </location>
</feature>
<sequence length="401" mass="42334">MAPKDRTSEFHSTLNSIKSRTALHPSSTLINSAKSSNKGKSRDLEVKQPLLGGSGGSGTSTPRGGGGGPVNGTKSEFGRMAAGIAKDINNTTLKLQKLAQLAKRKTLFDDRPIEISELTYIIRQDIASLNTQIASLQSYIRAQKPGGSGGSGGGAGGASGGKQVEEHNSNVVMLLQSRLANMGMGFKDVLELRTQNMKASKDRTEQFMHSAANSSLPPPSNNSLLFSQGGPGSNLDRKGKSRATPSPLPGSGPGTRPGSAAGGVNGYAVDDGKTDFLALDIDGDRGESGMMQAGAGGGDYQQMQLVEQQDNYIQSRSTAIESIESTIAELGQIFSQLAGMVAEQRETVQRIDADTTDIAANVSGAQRELLKYYASVTSNRWLMLKIFGVLIIFFLVFILVS</sequence>
<evidence type="ECO:0000256" key="7">
    <source>
        <dbReference type="ARBA" id="ARBA00023136"/>
    </source>
</evidence>
<dbReference type="GO" id="GO:0031201">
    <property type="term" value="C:SNARE complex"/>
    <property type="evidence" value="ECO:0007669"/>
    <property type="project" value="TreeGrafter"/>
</dbReference>
<feature type="transmembrane region" description="Helical" evidence="9">
    <location>
        <begin position="381"/>
        <end position="400"/>
    </location>
</feature>
<dbReference type="GO" id="GO:0006888">
    <property type="term" value="P:endoplasmic reticulum to Golgi vesicle-mediated transport"/>
    <property type="evidence" value="ECO:0007669"/>
    <property type="project" value="TreeGrafter"/>
</dbReference>
<dbReference type="SMART" id="SM00397">
    <property type="entry name" value="t_SNARE"/>
    <property type="match status" value="1"/>
</dbReference>
<name>A0A1B9GRS2_9TREE</name>
<keyword evidence="6" id="KW-0175">Coiled coil</keyword>
<keyword evidence="7 9" id="KW-0472">Membrane</keyword>
<feature type="region of interest" description="Disordered" evidence="8">
    <location>
        <begin position="144"/>
        <end position="163"/>
    </location>
</feature>
<evidence type="ECO:0000256" key="5">
    <source>
        <dbReference type="ARBA" id="ARBA00022989"/>
    </source>
</evidence>
<reference evidence="12" key="2">
    <citation type="submission" date="2013-12" db="EMBL/GenBank/DDBJ databases">
        <title>Evolution of pathogenesis and genome organization in the Tremellales.</title>
        <authorList>
            <person name="Cuomo C."/>
            <person name="Litvintseva A."/>
            <person name="Heitman J."/>
            <person name="Chen Y."/>
            <person name="Sun S."/>
            <person name="Springer D."/>
            <person name="Dromer F."/>
            <person name="Young S."/>
            <person name="Zeng Q."/>
            <person name="Chapman S."/>
            <person name="Gujja S."/>
            <person name="Saif S."/>
            <person name="Birren B."/>
        </authorList>
    </citation>
    <scope>NUCLEOTIDE SEQUENCE [LARGE SCALE GENOMIC DNA]</scope>
    <source>
        <strain evidence="12">BCC8398</strain>
    </source>
</reference>
<dbReference type="OrthoDB" id="421009at2759"/>
<feature type="region of interest" description="Disordered" evidence="8">
    <location>
        <begin position="200"/>
        <end position="266"/>
    </location>
</feature>
<dbReference type="PANTHER" id="PTHR19957:SF3">
    <property type="entry name" value="SYNTAXIN-5"/>
    <property type="match status" value="1"/>
</dbReference>
<evidence type="ECO:0000313" key="11">
    <source>
        <dbReference type="EMBL" id="OCF33733.1"/>
    </source>
</evidence>
<dbReference type="STRING" id="1296120.A0A1B9GRS2"/>
<proteinExistence type="inferred from homology"/>
<comment type="subcellular location">
    <subcellularLocation>
        <location evidence="1">Membrane</location>
        <topology evidence="1">Single-pass type IV membrane protein</topology>
    </subcellularLocation>
</comment>
<feature type="domain" description="T-SNARE coiled-coil homology" evidence="10">
    <location>
        <begin position="310"/>
        <end position="372"/>
    </location>
</feature>
<feature type="compositionally biased region" description="Gly residues" evidence="8">
    <location>
        <begin position="52"/>
        <end position="70"/>
    </location>
</feature>
<keyword evidence="3" id="KW-0813">Transport</keyword>
<dbReference type="Pfam" id="PF05739">
    <property type="entry name" value="SNARE"/>
    <property type="match status" value="1"/>
</dbReference>
<keyword evidence="12" id="KW-1185">Reference proteome</keyword>
<dbReference type="GO" id="GO:0000149">
    <property type="term" value="F:SNARE binding"/>
    <property type="evidence" value="ECO:0007669"/>
    <property type="project" value="TreeGrafter"/>
</dbReference>
<feature type="compositionally biased region" description="Gly residues" evidence="8">
    <location>
        <begin position="146"/>
        <end position="160"/>
    </location>
</feature>
<feature type="compositionally biased region" description="Gly residues" evidence="8">
    <location>
        <begin position="251"/>
        <end position="265"/>
    </location>
</feature>
<keyword evidence="5 9" id="KW-1133">Transmembrane helix</keyword>
<dbReference type="GO" id="GO:0048278">
    <property type="term" value="P:vesicle docking"/>
    <property type="evidence" value="ECO:0007669"/>
    <property type="project" value="TreeGrafter"/>
</dbReference>
<organism evidence="11 12">
    <name type="scientific">Kwoniella heveanensis BCC8398</name>
    <dbReference type="NCBI Taxonomy" id="1296120"/>
    <lineage>
        <taxon>Eukaryota</taxon>
        <taxon>Fungi</taxon>
        <taxon>Dikarya</taxon>
        <taxon>Basidiomycota</taxon>
        <taxon>Agaricomycotina</taxon>
        <taxon>Tremellomycetes</taxon>
        <taxon>Tremellales</taxon>
        <taxon>Cryptococcaceae</taxon>
        <taxon>Kwoniella</taxon>
    </lineage>
</organism>
<dbReference type="GO" id="GO:0006886">
    <property type="term" value="P:intracellular protein transport"/>
    <property type="evidence" value="ECO:0007669"/>
    <property type="project" value="TreeGrafter"/>
</dbReference>
<reference evidence="11 12" key="1">
    <citation type="submission" date="2013-07" db="EMBL/GenBank/DDBJ databases">
        <title>The Genome Sequence of Cryptococcus heveanensis BCC8398.</title>
        <authorList>
            <consortium name="The Broad Institute Genome Sequencing Platform"/>
            <person name="Cuomo C."/>
            <person name="Litvintseva A."/>
            <person name="Chen Y."/>
            <person name="Heitman J."/>
            <person name="Sun S."/>
            <person name="Springer D."/>
            <person name="Dromer F."/>
            <person name="Young S.K."/>
            <person name="Zeng Q."/>
            <person name="Gargeya S."/>
            <person name="Fitzgerald M."/>
            <person name="Abouelleil A."/>
            <person name="Alvarado L."/>
            <person name="Berlin A.M."/>
            <person name="Chapman S.B."/>
            <person name="Dewar J."/>
            <person name="Goldberg J."/>
            <person name="Griggs A."/>
            <person name="Gujja S."/>
            <person name="Hansen M."/>
            <person name="Howarth C."/>
            <person name="Imamovic A."/>
            <person name="Larimer J."/>
            <person name="McCowan C."/>
            <person name="Murphy C."/>
            <person name="Pearson M."/>
            <person name="Priest M."/>
            <person name="Roberts A."/>
            <person name="Saif S."/>
            <person name="Shea T."/>
            <person name="Sykes S."/>
            <person name="Wortman J."/>
            <person name="Nusbaum C."/>
            <person name="Birren B."/>
        </authorList>
    </citation>
    <scope>NUCLEOTIDE SEQUENCE [LARGE SCALE GENOMIC DNA]</scope>
    <source>
        <strain evidence="11 12">BCC8398</strain>
    </source>
</reference>
<evidence type="ECO:0000256" key="8">
    <source>
        <dbReference type="SAM" id="MobiDB-lite"/>
    </source>
</evidence>
<protein>
    <submittedName>
        <fullName evidence="11">Syntaxin 5</fullName>
    </submittedName>
</protein>
<dbReference type="GO" id="GO:0006906">
    <property type="term" value="P:vesicle fusion"/>
    <property type="evidence" value="ECO:0007669"/>
    <property type="project" value="TreeGrafter"/>
</dbReference>
<evidence type="ECO:0000259" key="10">
    <source>
        <dbReference type="PROSITE" id="PS50192"/>
    </source>
</evidence>
<accession>A0A1B9GRS2</accession>
<dbReference type="InterPro" id="IPR010989">
    <property type="entry name" value="SNARE"/>
</dbReference>
<comment type="similarity">
    <text evidence="2">Belongs to the syntaxin family.</text>
</comment>
<evidence type="ECO:0000256" key="2">
    <source>
        <dbReference type="ARBA" id="ARBA00009063"/>
    </source>
</evidence>
<dbReference type="InterPro" id="IPR021538">
    <property type="entry name" value="Syntaxin-5_N"/>
</dbReference>
<evidence type="ECO:0000256" key="1">
    <source>
        <dbReference type="ARBA" id="ARBA00004211"/>
    </source>
</evidence>
<dbReference type="SUPFAM" id="SSF47661">
    <property type="entry name" value="t-snare proteins"/>
    <property type="match status" value="1"/>
</dbReference>
<feature type="compositionally biased region" description="Polar residues" evidence="8">
    <location>
        <begin position="10"/>
        <end position="38"/>
    </location>
</feature>
<dbReference type="GO" id="GO:0000139">
    <property type="term" value="C:Golgi membrane"/>
    <property type="evidence" value="ECO:0007669"/>
    <property type="project" value="TreeGrafter"/>
</dbReference>